<evidence type="ECO:0000313" key="6">
    <source>
        <dbReference type="Proteomes" id="UP000245942"/>
    </source>
</evidence>
<dbReference type="AlphaFoldDB" id="A0A316UEK6"/>
<keyword evidence="3" id="KW-0479">Metal-binding</keyword>
<dbReference type="InterPro" id="IPR018228">
    <property type="entry name" value="DNase_TatD-rel_CS"/>
</dbReference>
<dbReference type="OrthoDB" id="6079689at2759"/>
<organism evidence="5 6">
    <name type="scientific">Pseudomicrostroma glucosiphilum</name>
    <dbReference type="NCBI Taxonomy" id="1684307"/>
    <lineage>
        <taxon>Eukaryota</taxon>
        <taxon>Fungi</taxon>
        <taxon>Dikarya</taxon>
        <taxon>Basidiomycota</taxon>
        <taxon>Ustilaginomycotina</taxon>
        <taxon>Exobasidiomycetes</taxon>
        <taxon>Microstromatales</taxon>
        <taxon>Microstromatales incertae sedis</taxon>
        <taxon>Pseudomicrostroma</taxon>
    </lineage>
</organism>
<dbReference type="GO" id="GO:0008296">
    <property type="term" value="F:3'-5'-DNA exonuclease activity"/>
    <property type="evidence" value="ECO:0007669"/>
    <property type="project" value="TreeGrafter"/>
</dbReference>
<dbReference type="PROSITE" id="PS01091">
    <property type="entry name" value="TATD_3"/>
    <property type="match status" value="1"/>
</dbReference>
<dbReference type="InterPro" id="IPR001130">
    <property type="entry name" value="TatD-like"/>
</dbReference>
<evidence type="ECO:0000256" key="2">
    <source>
        <dbReference type="ARBA" id="ARBA00022722"/>
    </source>
</evidence>
<dbReference type="Proteomes" id="UP000245942">
    <property type="component" value="Unassembled WGS sequence"/>
</dbReference>
<evidence type="ECO:0000256" key="1">
    <source>
        <dbReference type="ARBA" id="ARBA00009275"/>
    </source>
</evidence>
<sequence length="376" mass="39945">MASSSSSKGVAAAAAAAAAAVADDLPHFIDIGVNLSDSMFRGVYNGKTAHPDDLQRVLARARNAGVVKQIVTGGSLAESKEALEICEGEEDLLCTIGCHPTRSTEFDKHEEGPEAYLQALSQLIKEHSIVTQGKGKGKGKAVAVGECGLDYDRLHFCPADVQKKYFDWQLSLAVKHRLPLFLHSRAAAADFISILQPRMTELSSALSEGASAPPALPAHLAASESSSSITEALRVGVVHSFTGSLEEMQELVSLGLFIGVNGCSLKTEENLAVVKAIPLSRLMLETDAPWCDLRPTHASAKHVAAALDGPVGERFKALYSPPTVKKEKYDPERMVKGRNEPCAIGQVAAVVAGVKGLEIAEVAGIAERNTRWLFGL</sequence>
<keyword evidence="4" id="KW-0378">Hydrolase</keyword>
<dbReference type="PANTHER" id="PTHR10060">
    <property type="entry name" value="TATD FAMILY DEOXYRIBONUCLEASE"/>
    <property type="match status" value="1"/>
</dbReference>
<dbReference type="Pfam" id="PF01026">
    <property type="entry name" value="TatD_DNase"/>
    <property type="match status" value="1"/>
</dbReference>
<accession>A0A316UEK6</accession>
<dbReference type="CDD" id="cd01310">
    <property type="entry name" value="TatD_DNAse"/>
    <property type="match status" value="1"/>
</dbReference>
<protein>
    <recommendedName>
        <fullName evidence="7">Mg-dependent DNase</fullName>
    </recommendedName>
</protein>
<proteinExistence type="inferred from homology"/>
<dbReference type="GO" id="GO:0005829">
    <property type="term" value="C:cytosol"/>
    <property type="evidence" value="ECO:0007669"/>
    <property type="project" value="TreeGrafter"/>
</dbReference>
<keyword evidence="6" id="KW-1185">Reference proteome</keyword>
<gene>
    <name evidence="5" type="ORF">BCV69DRAFT_264867</name>
</gene>
<comment type="similarity">
    <text evidence="1">Belongs to the metallo-dependent hydrolases superfamily. TatD-type hydrolase family.</text>
</comment>
<dbReference type="STRING" id="1684307.A0A316UEK6"/>
<dbReference type="InterPro" id="IPR050891">
    <property type="entry name" value="TatD-type_Hydrolase"/>
</dbReference>
<evidence type="ECO:0000256" key="4">
    <source>
        <dbReference type="ARBA" id="ARBA00022801"/>
    </source>
</evidence>
<name>A0A316UEK6_9BASI</name>
<keyword evidence="2" id="KW-0540">Nuclease</keyword>
<evidence type="ECO:0008006" key="7">
    <source>
        <dbReference type="Google" id="ProtNLM"/>
    </source>
</evidence>
<evidence type="ECO:0000256" key="3">
    <source>
        <dbReference type="ARBA" id="ARBA00022723"/>
    </source>
</evidence>
<dbReference type="GeneID" id="37012499"/>
<evidence type="ECO:0000313" key="5">
    <source>
        <dbReference type="EMBL" id="PWN23650.1"/>
    </source>
</evidence>
<dbReference type="PANTHER" id="PTHR10060:SF15">
    <property type="entry name" value="DEOXYRIBONUCLEASE TATDN1"/>
    <property type="match status" value="1"/>
</dbReference>
<dbReference type="GO" id="GO:0046872">
    <property type="term" value="F:metal ion binding"/>
    <property type="evidence" value="ECO:0007669"/>
    <property type="project" value="UniProtKB-KW"/>
</dbReference>
<dbReference type="Gene3D" id="3.20.20.140">
    <property type="entry name" value="Metal-dependent hydrolases"/>
    <property type="match status" value="1"/>
</dbReference>
<dbReference type="SUPFAM" id="SSF51556">
    <property type="entry name" value="Metallo-dependent hydrolases"/>
    <property type="match status" value="1"/>
</dbReference>
<dbReference type="EMBL" id="KZ819321">
    <property type="protein sequence ID" value="PWN23650.1"/>
    <property type="molecule type" value="Genomic_DNA"/>
</dbReference>
<dbReference type="InterPro" id="IPR032466">
    <property type="entry name" value="Metal_Hydrolase"/>
</dbReference>
<reference evidence="5 6" key="1">
    <citation type="journal article" date="2018" name="Mol. Biol. Evol.">
        <title>Broad Genomic Sampling Reveals a Smut Pathogenic Ancestry of the Fungal Clade Ustilaginomycotina.</title>
        <authorList>
            <person name="Kijpornyongpan T."/>
            <person name="Mondo S.J."/>
            <person name="Barry K."/>
            <person name="Sandor L."/>
            <person name="Lee J."/>
            <person name="Lipzen A."/>
            <person name="Pangilinan J."/>
            <person name="LaButti K."/>
            <person name="Hainaut M."/>
            <person name="Henrissat B."/>
            <person name="Grigoriev I.V."/>
            <person name="Spatafora J.W."/>
            <person name="Aime M.C."/>
        </authorList>
    </citation>
    <scope>NUCLEOTIDE SEQUENCE [LARGE SCALE GENOMIC DNA]</scope>
    <source>
        <strain evidence="5 6">MCA 4718</strain>
    </source>
</reference>
<dbReference type="RefSeq" id="XP_025350810.1">
    <property type="nucleotide sequence ID" value="XM_025490765.1"/>
</dbReference>